<feature type="region of interest" description="Disordered" evidence="1">
    <location>
        <begin position="1"/>
        <end position="25"/>
    </location>
</feature>
<gene>
    <name evidence="2" type="ORF">L9X51_18655</name>
</gene>
<reference evidence="2" key="1">
    <citation type="submission" date="2022-02" db="EMBL/GenBank/DDBJ databases">
        <title>Emergence and expansion in Europe of a Vibrio aestuarianus clonal complex pathogenic for oysters.</title>
        <authorList>
            <person name="Mesnil A."/>
            <person name="Travers M.-A."/>
        </authorList>
    </citation>
    <scope>NUCLEOTIDE SEQUENCE</scope>
    <source>
        <strain evidence="2">19_064_15T1</strain>
    </source>
</reference>
<evidence type="ECO:0000313" key="2">
    <source>
        <dbReference type="EMBL" id="MDE1348388.1"/>
    </source>
</evidence>
<evidence type="ECO:0000256" key="1">
    <source>
        <dbReference type="SAM" id="MobiDB-lite"/>
    </source>
</evidence>
<dbReference type="EMBL" id="JAKNAX010000123">
    <property type="protein sequence ID" value="MDE1348388.1"/>
    <property type="molecule type" value="Genomic_DNA"/>
</dbReference>
<proteinExistence type="predicted"/>
<evidence type="ECO:0000313" key="3">
    <source>
        <dbReference type="Proteomes" id="UP001140978"/>
    </source>
</evidence>
<name>A0A9X4IYP8_9VIBR</name>
<accession>A0A9X4IYP8</accession>
<organism evidence="2 3">
    <name type="scientific">Vibrio aestuarianus</name>
    <dbReference type="NCBI Taxonomy" id="28171"/>
    <lineage>
        <taxon>Bacteria</taxon>
        <taxon>Pseudomonadati</taxon>
        <taxon>Pseudomonadota</taxon>
        <taxon>Gammaproteobacteria</taxon>
        <taxon>Vibrionales</taxon>
        <taxon>Vibrionaceae</taxon>
        <taxon>Vibrio</taxon>
    </lineage>
</organism>
<dbReference type="AlphaFoldDB" id="A0A9X4IYP8"/>
<protein>
    <submittedName>
        <fullName evidence="2">Uncharacterized protein</fullName>
    </submittedName>
</protein>
<comment type="caution">
    <text evidence="2">The sequence shown here is derived from an EMBL/GenBank/DDBJ whole genome shotgun (WGS) entry which is preliminary data.</text>
</comment>
<dbReference type="Proteomes" id="UP001140978">
    <property type="component" value="Unassembled WGS sequence"/>
</dbReference>
<feature type="non-terminal residue" evidence="2">
    <location>
        <position position="1"/>
    </location>
</feature>
<sequence>TANCRPIPPGGKSYPQSQSCPDSALDDKRKMPAGAIFSAYQCGKPTDGGTTDFCIDFFDGIDQPAACQSGEMPYVTLNNQVDGTKLMEMGCMSIQQCKTFDPTSSDKCRAANTNSIAAADFSCTYCCVGDLCNAPVADTSCLFEPGTLVDFN</sequence>
<dbReference type="RefSeq" id="WP_274676361.1">
    <property type="nucleotide sequence ID" value="NZ_JAKNAX010000123.1"/>
</dbReference>